<sequence length="178" mass="19763">MGEKGNRRASVRITINVTVAPSTFIHTFLLSLDHIALDHSYLLAIMLSNIYVELTAPNGVRYTQPRGLFINNDTEKEFATVYAAGEADVDMAVRVAHKALKAPSWKLLSTSDRGALMWKLTDLMEQNLTLGTRENDLVEAIGVIRYYAGWADKTFGQTISTTHQKFVYSSRQPIGVAA</sequence>
<dbReference type="InterPro" id="IPR016162">
    <property type="entry name" value="Ald_DH_N"/>
</dbReference>
<dbReference type="InterPro" id="IPR015590">
    <property type="entry name" value="Aldehyde_DH_dom"/>
</dbReference>
<comment type="similarity">
    <text evidence="1">Belongs to the aldehyde dehydrogenase family.</text>
</comment>
<keyword evidence="2" id="KW-0520">NAD</keyword>
<proteinExistence type="inferred from homology"/>
<dbReference type="InterPro" id="IPR016161">
    <property type="entry name" value="Ald_DH/histidinol_DH"/>
</dbReference>
<evidence type="ECO:0000313" key="5">
    <source>
        <dbReference type="Proteomes" id="UP001305414"/>
    </source>
</evidence>
<evidence type="ECO:0000313" key="4">
    <source>
        <dbReference type="EMBL" id="KAK5629035.1"/>
    </source>
</evidence>
<protein>
    <recommendedName>
        <fullName evidence="3">Aldehyde dehydrogenase domain-containing protein</fullName>
    </recommendedName>
</protein>
<organism evidence="4 5">
    <name type="scientific">Xylaria bambusicola</name>
    <dbReference type="NCBI Taxonomy" id="326684"/>
    <lineage>
        <taxon>Eukaryota</taxon>
        <taxon>Fungi</taxon>
        <taxon>Dikarya</taxon>
        <taxon>Ascomycota</taxon>
        <taxon>Pezizomycotina</taxon>
        <taxon>Sordariomycetes</taxon>
        <taxon>Xylariomycetidae</taxon>
        <taxon>Xylariales</taxon>
        <taxon>Xylariaceae</taxon>
        <taxon>Xylaria</taxon>
    </lineage>
</organism>
<dbReference type="GO" id="GO:0004029">
    <property type="term" value="F:aldehyde dehydrogenase (NAD+) activity"/>
    <property type="evidence" value="ECO:0007669"/>
    <property type="project" value="TreeGrafter"/>
</dbReference>
<dbReference type="GO" id="GO:0006598">
    <property type="term" value="P:polyamine catabolic process"/>
    <property type="evidence" value="ECO:0007669"/>
    <property type="project" value="TreeGrafter"/>
</dbReference>
<comment type="caution">
    <text evidence="4">The sequence shown here is derived from an EMBL/GenBank/DDBJ whole genome shotgun (WGS) entry which is preliminary data.</text>
</comment>
<dbReference type="Proteomes" id="UP001305414">
    <property type="component" value="Unassembled WGS sequence"/>
</dbReference>
<dbReference type="PANTHER" id="PTHR43720">
    <property type="entry name" value="2-AMINOMUCONIC SEMIALDEHYDE DEHYDROGENASE"/>
    <property type="match status" value="1"/>
</dbReference>
<keyword evidence="5" id="KW-1185">Reference proteome</keyword>
<dbReference type="SUPFAM" id="SSF53720">
    <property type="entry name" value="ALDH-like"/>
    <property type="match status" value="1"/>
</dbReference>
<dbReference type="PANTHER" id="PTHR43720:SF2">
    <property type="entry name" value="2-AMINOMUCONIC SEMIALDEHYDE DEHYDROGENASE"/>
    <property type="match status" value="1"/>
</dbReference>
<name>A0AAN7UB66_9PEZI</name>
<reference evidence="4 5" key="1">
    <citation type="submission" date="2023-10" db="EMBL/GenBank/DDBJ databases">
        <title>Draft genome sequence of Xylaria bambusicola isolate GMP-LS, the root and basal stem rot pathogen of sugarcane in Indonesia.</title>
        <authorList>
            <person name="Selvaraj P."/>
            <person name="Muralishankar V."/>
            <person name="Muruganantham S."/>
            <person name="Sp S."/>
            <person name="Haryani S."/>
            <person name="Lau K.J.X."/>
            <person name="Naqvi N.I."/>
        </authorList>
    </citation>
    <scope>NUCLEOTIDE SEQUENCE [LARGE SCALE GENOMIC DNA]</scope>
    <source>
        <strain evidence="4">GMP-LS</strain>
    </source>
</reference>
<evidence type="ECO:0000256" key="2">
    <source>
        <dbReference type="ARBA" id="ARBA00023027"/>
    </source>
</evidence>
<gene>
    <name evidence="4" type="ORF">RRF57_004750</name>
</gene>
<dbReference type="Gene3D" id="3.40.605.10">
    <property type="entry name" value="Aldehyde Dehydrogenase, Chain A, domain 1"/>
    <property type="match status" value="1"/>
</dbReference>
<accession>A0AAN7UB66</accession>
<dbReference type="AlphaFoldDB" id="A0AAN7UB66"/>
<feature type="domain" description="Aldehyde dehydrogenase" evidence="3">
    <location>
        <begin position="70"/>
        <end position="177"/>
    </location>
</feature>
<evidence type="ECO:0000259" key="3">
    <source>
        <dbReference type="Pfam" id="PF00171"/>
    </source>
</evidence>
<evidence type="ECO:0000256" key="1">
    <source>
        <dbReference type="ARBA" id="ARBA00009986"/>
    </source>
</evidence>
<dbReference type="Pfam" id="PF00171">
    <property type="entry name" value="Aldedh"/>
    <property type="match status" value="1"/>
</dbReference>
<dbReference type="EMBL" id="JAWHQM010000010">
    <property type="protein sequence ID" value="KAK5629035.1"/>
    <property type="molecule type" value="Genomic_DNA"/>
</dbReference>